<evidence type="ECO:0000256" key="5">
    <source>
        <dbReference type="ARBA" id="ARBA00038306"/>
    </source>
</evidence>
<gene>
    <name evidence="8" type="ORF">F6X38_10540</name>
</gene>
<name>A0A7V7PPR6_9HYPH</name>
<sequence length="265" mass="27431">MKRLAILFAATAFAAPALAADITYDEPPAPAPVDIAPTASWTGAYVGGQVGGAFGGSKGAAGADDFGAATDTFHKRSGGVTAGVQAGYDYQMPNNVIVGGVADFNYIDHERKSGVVLQQGGSATGQDYDTKTEMKYFGTVRGKVGYAMDNVAVYGTGGLAYGHAKVKTDGDNFNTQADGTGTTYTVDSDTSKDKVGYTVGAGVDVLATPNVSFGLEYLYTDLGKAKSESTFTEANGGATPDTFTTKSKTDLDFHTVMAKAAYRFN</sequence>
<dbReference type="AlphaFoldDB" id="A0A7V7PPR6"/>
<comment type="similarity">
    <text evidence="5">Belongs to the Omp25/RopB family.</text>
</comment>
<feature type="signal peptide" evidence="6">
    <location>
        <begin position="1"/>
        <end position="19"/>
    </location>
</feature>
<evidence type="ECO:0000256" key="1">
    <source>
        <dbReference type="ARBA" id="ARBA00004442"/>
    </source>
</evidence>
<dbReference type="InterPro" id="IPR011250">
    <property type="entry name" value="OMP/PagP_B-barrel"/>
</dbReference>
<dbReference type="Pfam" id="PF13505">
    <property type="entry name" value="OMP_b-brl"/>
    <property type="match status" value="1"/>
</dbReference>
<evidence type="ECO:0000256" key="4">
    <source>
        <dbReference type="ARBA" id="ARBA00023237"/>
    </source>
</evidence>
<keyword evidence="9" id="KW-1185">Reference proteome</keyword>
<dbReference type="Proteomes" id="UP000432089">
    <property type="component" value="Unassembled WGS sequence"/>
</dbReference>
<evidence type="ECO:0000313" key="9">
    <source>
        <dbReference type="Proteomes" id="UP000432089"/>
    </source>
</evidence>
<proteinExistence type="inferred from homology"/>
<keyword evidence="3" id="KW-0472">Membrane</keyword>
<organism evidence="8 9">
    <name type="scientific">Plantimonas leprariae</name>
    <dbReference type="NCBI Taxonomy" id="2615207"/>
    <lineage>
        <taxon>Bacteria</taxon>
        <taxon>Pseudomonadati</taxon>
        <taxon>Pseudomonadota</taxon>
        <taxon>Alphaproteobacteria</taxon>
        <taxon>Hyphomicrobiales</taxon>
        <taxon>Aurantimonadaceae</taxon>
        <taxon>Plantimonas</taxon>
    </lineage>
</organism>
<evidence type="ECO:0000259" key="7">
    <source>
        <dbReference type="Pfam" id="PF13505"/>
    </source>
</evidence>
<keyword evidence="2 6" id="KW-0732">Signal</keyword>
<comment type="caution">
    <text evidence="8">The sequence shown here is derived from an EMBL/GenBank/DDBJ whole genome shotgun (WGS) entry which is preliminary data.</text>
</comment>
<reference evidence="8 9" key="1">
    <citation type="submission" date="2019-09" db="EMBL/GenBank/DDBJ databases">
        <title>YIM 132180 draft genome.</title>
        <authorList>
            <person name="Zhang K."/>
        </authorList>
    </citation>
    <scope>NUCLEOTIDE SEQUENCE [LARGE SCALE GENOMIC DNA]</scope>
    <source>
        <strain evidence="8 9">YIM 132180</strain>
    </source>
</reference>
<evidence type="ECO:0000256" key="3">
    <source>
        <dbReference type="ARBA" id="ARBA00023136"/>
    </source>
</evidence>
<comment type="subcellular location">
    <subcellularLocation>
        <location evidence="1">Cell outer membrane</location>
    </subcellularLocation>
</comment>
<dbReference type="InterPro" id="IPR027385">
    <property type="entry name" value="Beta-barrel_OMP"/>
</dbReference>
<accession>A0A7V7PPR6</accession>
<dbReference type="PANTHER" id="PTHR34001">
    <property type="entry name" value="BLL7405 PROTEIN"/>
    <property type="match status" value="1"/>
</dbReference>
<dbReference type="Gene3D" id="2.40.160.20">
    <property type="match status" value="1"/>
</dbReference>
<feature type="chain" id="PRO_5031547239" evidence="6">
    <location>
        <begin position="20"/>
        <end position="265"/>
    </location>
</feature>
<dbReference type="EMBL" id="VZDO01000007">
    <property type="protein sequence ID" value="KAB0680000.1"/>
    <property type="molecule type" value="Genomic_DNA"/>
</dbReference>
<dbReference type="SUPFAM" id="SSF56925">
    <property type="entry name" value="OMPA-like"/>
    <property type="match status" value="1"/>
</dbReference>
<protein>
    <submittedName>
        <fullName evidence="8">Porin family protein</fullName>
    </submittedName>
</protein>
<keyword evidence="4" id="KW-0998">Cell outer membrane</keyword>
<feature type="domain" description="Outer membrane protein beta-barrel" evidence="7">
    <location>
        <begin position="6"/>
        <end position="264"/>
    </location>
</feature>
<evidence type="ECO:0000256" key="6">
    <source>
        <dbReference type="SAM" id="SignalP"/>
    </source>
</evidence>
<dbReference type="InterPro" id="IPR051692">
    <property type="entry name" value="OMP-like"/>
</dbReference>
<dbReference type="RefSeq" id="WP_150969691.1">
    <property type="nucleotide sequence ID" value="NZ_VZDO01000007.1"/>
</dbReference>
<evidence type="ECO:0000256" key="2">
    <source>
        <dbReference type="ARBA" id="ARBA00022729"/>
    </source>
</evidence>
<dbReference type="PANTHER" id="PTHR34001:SF3">
    <property type="entry name" value="BLL7405 PROTEIN"/>
    <property type="match status" value="1"/>
</dbReference>
<evidence type="ECO:0000313" key="8">
    <source>
        <dbReference type="EMBL" id="KAB0680000.1"/>
    </source>
</evidence>
<dbReference type="GO" id="GO:0009279">
    <property type="term" value="C:cell outer membrane"/>
    <property type="evidence" value="ECO:0007669"/>
    <property type="project" value="UniProtKB-SubCell"/>
</dbReference>